<dbReference type="GO" id="GO:0006265">
    <property type="term" value="P:DNA topological change"/>
    <property type="evidence" value="ECO:0007669"/>
    <property type="project" value="InterPro"/>
</dbReference>
<evidence type="ECO:0000256" key="12">
    <source>
        <dbReference type="PROSITE-ProRule" id="PRU00047"/>
    </source>
</evidence>
<dbReference type="PROSITE" id="PS52039">
    <property type="entry name" value="TOPO_IA_2"/>
    <property type="match status" value="1"/>
</dbReference>
<evidence type="ECO:0000259" key="16">
    <source>
        <dbReference type="PROSITE" id="PS50880"/>
    </source>
</evidence>
<evidence type="ECO:0000259" key="18">
    <source>
        <dbReference type="PROSITE" id="PS52039"/>
    </source>
</evidence>
<dbReference type="Gene3D" id="1.10.460.10">
    <property type="entry name" value="Topoisomerase I, domain 2"/>
    <property type="match status" value="1"/>
</dbReference>
<evidence type="ECO:0000256" key="13">
    <source>
        <dbReference type="RuleBase" id="RU362092"/>
    </source>
</evidence>
<dbReference type="PROSITE" id="PS50158">
    <property type="entry name" value="ZF_CCHC"/>
    <property type="match status" value="1"/>
</dbReference>
<evidence type="ECO:0000256" key="8">
    <source>
        <dbReference type="ARBA" id="ARBA00023029"/>
    </source>
</evidence>
<evidence type="ECO:0000256" key="6">
    <source>
        <dbReference type="ARBA" id="ARBA00022771"/>
    </source>
</evidence>
<dbReference type="InterPro" id="IPR013825">
    <property type="entry name" value="Topo_IA_cen_sub2"/>
</dbReference>
<evidence type="ECO:0000256" key="7">
    <source>
        <dbReference type="ARBA" id="ARBA00022833"/>
    </source>
</evidence>
<dbReference type="Pfam" id="PF06839">
    <property type="entry name" value="Zn_ribbon_GRF"/>
    <property type="match status" value="2"/>
</dbReference>
<keyword evidence="8 13" id="KW-0799">Topoisomerase</keyword>
<dbReference type="Gene3D" id="2.70.20.10">
    <property type="entry name" value="Topoisomerase I, domain 3"/>
    <property type="match status" value="1"/>
</dbReference>
<dbReference type="EMBL" id="GDRN01090242">
    <property type="protein sequence ID" value="JAI60500.1"/>
    <property type="molecule type" value="Transcribed_RNA"/>
</dbReference>
<dbReference type="GO" id="GO:0006310">
    <property type="term" value="P:DNA recombination"/>
    <property type="evidence" value="ECO:0007669"/>
    <property type="project" value="TreeGrafter"/>
</dbReference>
<dbReference type="InterPro" id="IPR013824">
    <property type="entry name" value="Topo_IA_cen_sub1"/>
</dbReference>
<feature type="region of interest" description="Disordered" evidence="14">
    <location>
        <begin position="414"/>
        <end position="435"/>
    </location>
</feature>
<keyword evidence="6 12" id="KW-0863">Zinc-finger</keyword>
<feature type="domain" description="Topo IA-type catalytic" evidence="18">
    <location>
        <begin position="211"/>
        <end position="629"/>
    </location>
</feature>
<evidence type="ECO:0000256" key="10">
    <source>
        <dbReference type="ARBA" id="ARBA00023235"/>
    </source>
</evidence>
<feature type="compositionally biased region" description="Basic and acidic residues" evidence="14">
    <location>
        <begin position="1133"/>
        <end position="1144"/>
    </location>
</feature>
<dbReference type="InterPro" id="IPR013498">
    <property type="entry name" value="Topo_IA_Znf"/>
</dbReference>
<dbReference type="GO" id="GO:0006281">
    <property type="term" value="P:DNA repair"/>
    <property type="evidence" value="ECO:0007669"/>
    <property type="project" value="TreeGrafter"/>
</dbReference>
<dbReference type="SUPFAM" id="SSF56712">
    <property type="entry name" value="Prokaryotic type I DNA topoisomerase"/>
    <property type="match status" value="1"/>
</dbReference>
<feature type="region of interest" description="Disordered" evidence="14">
    <location>
        <begin position="772"/>
        <end position="946"/>
    </location>
</feature>
<evidence type="ECO:0000259" key="17">
    <source>
        <dbReference type="PROSITE" id="PS51999"/>
    </source>
</evidence>
<feature type="region of interest" description="Disordered" evidence="14">
    <location>
        <begin position="1001"/>
        <end position="1027"/>
    </location>
</feature>
<dbReference type="PROSITE" id="PS51999">
    <property type="entry name" value="ZF_GRF"/>
    <property type="match status" value="2"/>
</dbReference>
<dbReference type="InterPro" id="IPR023405">
    <property type="entry name" value="Topo_IA_core_domain"/>
</dbReference>
<evidence type="ECO:0000256" key="11">
    <source>
        <dbReference type="ARBA" id="ARBA00056363"/>
    </source>
</evidence>
<keyword evidence="7" id="KW-0862">Zinc</keyword>
<keyword evidence="9 13" id="KW-0238">DNA-binding</keyword>
<proteinExistence type="inferred from homology"/>
<protein>
    <recommendedName>
        <fullName evidence="3 13">DNA topoisomerase</fullName>
        <ecNumber evidence="3 13">5.6.2.1</ecNumber>
    </recommendedName>
</protein>
<dbReference type="InterPro" id="IPR003601">
    <property type="entry name" value="Topo_IA_2"/>
</dbReference>
<dbReference type="PRINTS" id="PR00417">
    <property type="entry name" value="PRTPISMRASEI"/>
</dbReference>
<evidence type="ECO:0000256" key="1">
    <source>
        <dbReference type="ARBA" id="ARBA00000213"/>
    </source>
</evidence>
<dbReference type="InterPro" id="IPR013826">
    <property type="entry name" value="Topo_IA_cen_sub3"/>
</dbReference>
<keyword evidence="4" id="KW-0479">Metal-binding</keyword>
<dbReference type="GO" id="GO:0003677">
    <property type="term" value="F:DNA binding"/>
    <property type="evidence" value="ECO:0007669"/>
    <property type="project" value="UniProtKB-KW"/>
</dbReference>
<dbReference type="SUPFAM" id="SSF57783">
    <property type="entry name" value="Zinc beta-ribbon"/>
    <property type="match status" value="1"/>
</dbReference>
<dbReference type="SMART" id="SM00493">
    <property type="entry name" value="TOPRIM"/>
    <property type="match status" value="1"/>
</dbReference>
<dbReference type="EC" id="5.6.2.1" evidence="3 13"/>
<dbReference type="InterPro" id="IPR013497">
    <property type="entry name" value="Topo_IA_cen"/>
</dbReference>
<dbReference type="FunFam" id="1.10.290.10:FF:000001">
    <property type="entry name" value="DNA topoisomerase"/>
    <property type="match status" value="1"/>
</dbReference>
<feature type="compositionally biased region" description="Low complexity" evidence="14">
    <location>
        <begin position="909"/>
        <end position="925"/>
    </location>
</feature>
<dbReference type="PANTHER" id="PTHR11390:SF21">
    <property type="entry name" value="DNA TOPOISOMERASE 3-ALPHA"/>
    <property type="match status" value="1"/>
</dbReference>
<dbReference type="InterPro" id="IPR000380">
    <property type="entry name" value="Topo_IA"/>
</dbReference>
<dbReference type="Pfam" id="PF01396">
    <property type="entry name" value="Zn_ribbon_Top1"/>
    <property type="match status" value="1"/>
</dbReference>
<evidence type="ECO:0000256" key="4">
    <source>
        <dbReference type="ARBA" id="ARBA00022723"/>
    </source>
</evidence>
<comment type="similarity">
    <text evidence="2 13">Belongs to the type IA topoisomerase family.</text>
</comment>
<dbReference type="Gene3D" id="3.40.50.140">
    <property type="match status" value="1"/>
</dbReference>
<comment type="function">
    <text evidence="13">Introduces a single-strand break via transesterification at a target site in duplex DNA. Releases the supercoiling and torsional tension of DNA introduced during the DNA replication and transcription by transiently cleaving and rejoining one strand of the DNA duplex. The scissile phosphodiester is attacked by the catalytic tyrosine of the enzyme, resulting in the formation of a DNA-(5'-phosphotyrosyl)-enzyme intermediate and the expulsion of a 3'-OH DNA strand.</text>
</comment>
<feature type="compositionally biased region" description="Polar residues" evidence="14">
    <location>
        <begin position="882"/>
        <end position="908"/>
    </location>
</feature>
<dbReference type="Gene3D" id="3.30.65.10">
    <property type="entry name" value="Bacterial Topoisomerase I, domain 1"/>
    <property type="match status" value="1"/>
</dbReference>
<evidence type="ECO:0000256" key="2">
    <source>
        <dbReference type="ARBA" id="ARBA00009446"/>
    </source>
</evidence>
<dbReference type="CDD" id="cd03362">
    <property type="entry name" value="TOPRIM_TopoIA_TopoIII"/>
    <property type="match status" value="1"/>
</dbReference>
<dbReference type="SMART" id="SM00437">
    <property type="entry name" value="TOP1Ac"/>
    <property type="match status" value="1"/>
</dbReference>
<dbReference type="InterPro" id="IPR010666">
    <property type="entry name" value="Znf_GRF"/>
</dbReference>
<feature type="domain" description="GRF-type" evidence="17">
    <location>
        <begin position="956"/>
        <end position="996"/>
    </location>
</feature>
<feature type="domain" description="Toprim" evidence="16">
    <location>
        <begin position="49"/>
        <end position="193"/>
    </location>
</feature>
<dbReference type="Pfam" id="PF01131">
    <property type="entry name" value="Topoisom_bac"/>
    <property type="match status" value="1"/>
</dbReference>
<feature type="compositionally biased region" description="Polar residues" evidence="14">
    <location>
        <begin position="1010"/>
        <end position="1027"/>
    </location>
</feature>
<dbReference type="FunFam" id="1.10.460.10:FF:000003">
    <property type="entry name" value="DNA topoisomerase"/>
    <property type="match status" value="1"/>
</dbReference>
<dbReference type="Gene3D" id="1.10.290.10">
    <property type="entry name" value="Topoisomerase I, domain 4"/>
    <property type="match status" value="1"/>
</dbReference>
<dbReference type="CDD" id="cd00186">
    <property type="entry name" value="TOP1Ac"/>
    <property type="match status" value="1"/>
</dbReference>
<feature type="region of interest" description="Disordered" evidence="14">
    <location>
        <begin position="1071"/>
        <end position="1144"/>
    </location>
</feature>
<feature type="domain" description="CCHC-type" evidence="15">
    <location>
        <begin position="1124"/>
        <end position="1141"/>
    </location>
</feature>
<evidence type="ECO:0000256" key="3">
    <source>
        <dbReference type="ARBA" id="ARBA00012891"/>
    </source>
</evidence>
<dbReference type="GO" id="GO:0008270">
    <property type="term" value="F:zinc ion binding"/>
    <property type="evidence" value="ECO:0007669"/>
    <property type="project" value="UniProtKB-KW"/>
</dbReference>
<dbReference type="FunFam" id="3.40.50.140:FF:000003">
    <property type="entry name" value="DNA topoisomerase"/>
    <property type="match status" value="1"/>
</dbReference>
<dbReference type="InterPro" id="IPR034144">
    <property type="entry name" value="TOPRIM_TopoIII"/>
</dbReference>
<dbReference type="Pfam" id="PF01751">
    <property type="entry name" value="Toprim"/>
    <property type="match status" value="1"/>
</dbReference>
<dbReference type="GO" id="GO:0005634">
    <property type="term" value="C:nucleus"/>
    <property type="evidence" value="ECO:0007669"/>
    <property type="project" value="TreeGrafter"/>
</dbReference>
<organism evidence="19">
    <name type="scientific">Scylla olivacea</name>
    <name type="common">Orange mud crab</name>
    <name type="synonym">Cancer olivacea</name>
    <dbReference type="NCBI Taxonomy" id="85551"/>
    <lineage>
        <taxon>Eukaryota</taxon>
        <taxon>Metazoa</taxon>
        <taxon>Ecdysozoa</taxon>
        <taxon>Arthropoda</taxon>
        <taxon>Crustacea</taxon>
        <taxon>Multicrustacea</taxon>
        <taxon>Malacostraca</taxon>
        <taxon>Eumalacostraca</taxon>
        <taxon>Eucarida</taxon>
        <taxon>Decapoda</taxon>
        <taxon>Pleocyemata</taxon>
        <taxon>Brachyura</taxon>
        <taxon>Eubrachyura</taxon>
        <taxon>Portunoidea</taxon>
        <taxon>Portunidae</taxon>
        <taxon>Portuninae</taxon>
        <taxon>Scylla</taxon>
    </lineage>
</organism>
<dbReference type="PROSITE" id="PS00396">
    <property type="entry name" value="TOPO_IA_1"/>
    <property type="match status" value="1"/>
</dbReference>
<dbReference type="InterPro" id="IPR023406">
    <property type="entry name" value="Topo_IA_AS"/>
</dbReference>
<keyword evidence="5" id="KW-0677">Repeat</keyword>
<dbReference type="GO" id="GO:0003917">
    <property type="term" value="F:DNA topoisomerase type I (single strand cut, ATP-independent) activity"/>
    <property type="evidence" value="ECO:0007669"/>
    <property type="project" value="UniProtKB-EC"/>
</dbReference>
<evidence type="ECO:0000256" key="14">
    <source>
        <dbReference type="SAM" id="MobiDB-lite"/>
    </source>
</evidence>
<comment type="catalytic activity">
    <reaction evidence="1 13">
        <text>ATP-independent breakage of single-stranded DNA, followed by passage and rejoining.</text>
        <dbReference type="EC" id="5.6.2.1"/>
    </reaction>
</comment>
<feature type="domain" description="GRF-type" evidence="17">
    <location>
        <begin position="1035"/>
        <end position="1077"/>
    </location>
</feature>
<feature type="compositionally biased region" description="Low complexity" evidence="14">
    <location>
        <begin position="932"/>
        <end position="945"/>
    </location>
</feature>
<evidence type="ECO:0000256" key="9">
    <source>
        <dbReference type="ARBA" id="ARBA00023125"/>
    </source>
</evidence>
<evidence type="ECO:0000313" key="19">
    <source>
        <dbReference type="EMBL" id="JAI60500.1"/>
    </source>
</evidence>
<dbReference type="PROSITE" id="PS50880">
    <property type="entry name" value="TOPRIM"/>
    <property type="match status" value="1"/>
</dbReference>
<feature type="compositionally biased region" description="Gly residues" evidence="14">
    <location>
        <begin position="815"/>
        <end position="869"/>
    </location>
</feature>
<sequence length="1144" mass="127011">MTPAPLSEAFLSGSRILQRIWCNGLTSVFPYLPLRGFCDVPPKTQKMVRVLNVAEKNDAAKNIAEILSRGHLTRREGFSKYNKIYEFDHNLNGSNVKMVMTSVSGHLLNCAFSGAYKKWEGCNPLDLFSAPVFKVCPEDSEPIKRTLEREARSASKLIIWTDCDREGENIGFEIIQVCQAVKPSLQVQRAKFSEITFRSIQRALETLTRPDENLNNAVNVRSELDLRIGAAFTRFQTLRLKKIFPETLADTILSYGSCQFPTLGFIIERFKAIENFIPEQFWKLKVTHNRDDIVTEFTWQRKRLFHKRACEALFDVCQENPEACITKVTTKPKSKWRPQPLDTVELEKLGSRKLRMNVKEVMKVAEKLYTNGFISYPRTETNIFPQELELAPLVEMQAADPNWGGFAAGVLERGPNPRQGKKTDQAHPPIHPTKYTSSLSGAEKAVYDLVVRHFLACLSDDARGMETVVDMVMAGEGFHANGLVILERNYLEVYPYENWSGKVIAHYEQGQTFQPTTLEMVSGETSAPPYLTEADLIALMEKHGIGTDATHAEHIEKIKQRNYAGLENNHFLPGKIGLGLVEGYDDMGFQMSKPNLRAELESDLKEICEGTKDPQDVLRQQIEQYRSIFEEAMPQALKIDAAMGKYLEEMPQALPQDVTIPDMPQFINVCKCPACGSDMVLRERQTGGFFISCQGFPHCRMAVWFPSDVKGVTVLQDTCTQCRGSPKKLEFKLRPNTYVWSLRNPCITCIGGCDEELYDLLQFKSLKNCLPPNTGGQVRSGAVGEPRLYNTRGRPVQSRGRSGHGTGEGRQWPDNGGGRPGPGSGGGRPGPGSGGGRPGPGSGGDRPGPGSGGGRPGPGSGRGRPGPGRGRSRTSGCADINNYFTNLPPSTNSQQRTNSDSLRGSWPNSTSSQSQASGTSRGTSSFNSAQRSSGYGSSWSTSGSSRHMDQENKIICSCNKEAILLTARNGPNTGRPFYRCADFQNSCNLFLWADDENSMRRERDKDTGRGWNQTVQSSSRATRPMQSNGDEEVLCQCGNPAKRLTVVKDTPNKGRQFYTCSKDRGQECRFFQWADEPSSDSDRRQGGTAEGNWNGGRMSSSGWSEDKRGVKRGHTQSQQSSTKRKCGLCGGFGHDRRNCPQKES</sequence>
<accession>A0A0P4VX36</accession>
<evidence type="ECO:0000256" key="5">
    <source>
        <dbReference type="ARBA" id="ARBA00022737"/>
    </source>
</evidence>
<dbReference type="AlphaFoldDB" id="A0A0P4VX36"/>
<dbReference type="InterPro" id="IPR003602">
    <property type="entry name" value="Topo_IA_DNA-bd_dom"/>
</dbReference>
<dbReference type="SMART" id="SM00436">
    <property type="entry name" value="TOP1Bc"/>
    <property type="match status" value="1"/>
</dbReference>
<evidence type="ECO:0000259" key="15">
    <source>
        <dbReference type="PROSITE" id="PS50158"/>
    </source>
</evidence>
<dbReference type="InterPro" id="IPR001878">
    <property type="entry name" value="Znf_CCHC"/>
</dbReference>
<comment type="function">
    <text evidence="11">Releases the supercoiling and torsional tension of DNA introduced during the DNA replication and transcription by transiently cleaving and rejoining one strand of the DNA duplex. Introduces a single-strand break via transesterification at a target site in duplex DNA. The scissile phosphodiester is attacked by the catalytic tyrosine of the enzyme, resulting in the formation of a DNA-(5'-phosphotyrosyl)-enzyme intermediate and the expulsion of a 3'-OH DNA strand. The free DNA strand than undergoes passage around the unbroken strand thus removing DNA supercoils. Finally, in the religation step, the DNA 3'-OH attacks the covalent intermediate to expel the active-site tyrosine and restore the DNA phosphodiester backbone. Weakly relaxes negative supercoils and displays a distinct preference for binding single-stranded DNA.</text>
</comment>
<keyword evidence="10 13" id="KW-0413">Isomerase</keyword>
<dbReference type="GO" id="GO:0031422">
    <property type="term" value="C:RecQ family helicase-topoisomerase III complex"/>
    <property type="evidence" value="ECO:0007669"/>
    <property type="project" value="TreeGrafter"/>
</dbReference>
<name>A0A0P4VX36_SCYOL</name>
<dbReference type="PANTHER" id="PTHR11390">
    <property type="entry name" value="PROKARYOTIC DNA TOPOISOMERASE"/>
    <property type="match status" value="1"/>
</dbReference>
<dbReference type="InterPro" id="IPR006171">
    <property type="entry name" value="TOPRIM_dom"/>
</dbReference>
<reference evidence="19" key="1">
    <citation type="submission" date="2015-09" db="EMBL/GenBank/DDBJ databases">
        <title>Scylla olivacea transcriptome.</title>
        <authorList>
            <person name="Ikhwanuddin M."/>
        </authorList>
    </citation>
    <scope>NUCLEOTIDE SEQUENCE</scope>
</reference>